<dbReference type="Proteomes" id="UP000032679">
    <property type="component" value="Unassembled WGS sequence"/>
</dbReference>
<evidence type="ECO:0000313" key="2">
    <source>
        <dbReference type="Proteomes" id="UP000032679"/>
    </source>
</evidence>
<reference evidence="1 2" key="1">
    <citation type="submission" date="2012-10" db="EMBL/GenBank/DDBJ databases">
        <title>Genome sequencing of Tanticharoenia sakaeratensis NBRC 103193.</title>
        <authorList>
            <person name="Azuma Y."/>
            <person name="Hadano H."/>
            <person name="Hirakawa H."/>
            <person name="Matsushita K."/>
        </authorList>
    </citation>
    <scope>NUCLEOTIDE SEQUENCE [LARGE SCALE GENOMIC DNA]</scope>
    <source>
        <strain evidence="1 2">NBRC 103193</strain>
    </source>
</reference>
<dbReference type="STRING" id="1231623.Tasa_039_007"/>
<dbReference type="OrthoDB" id="9768793at2"/>
<dbReference type="RefSeq" id="WP_158507590.1">
    <property type="nucleotide sequence ID" value="NZ_BALE01000039.1"/>
</dbReference>
<dbReference type="AlphaFoldDB" id="A0A0D6MPE0"/>
<name>A0A0D6MPE0_9PROT</name>
<protein>
    <submittedName>
        <fullName evidence="1">Uncharacterized protein</fullName>
    </submittedName>
</protein>
<gene>
    <name evidence="1" type="ORF">Tasa_039_007</name>
</gene>
<keyword evidence="2" id="KW-1185">Reference proteome</keyword>
<evidence type="ECO:0000313" key="1">
    <source>
        <dbReference type="EMBL" id="GAN55163.1"/>
    </source>
</evidence>
<proteinExistence type="predicted"/>
<sequence>MFDVTAYGASIPALETFAIFEFALEADDMAARHALARTDGRIVSLGGLVPQWDR</sequence>
<accession>A0A0D6MPE0</accession>
<organism evidence="1 2">
    <name type="scientific">Tanticharoenia sakaeratensis NBRC 103193</name>
    <dbReference type="NCBI Taxonomy" id="1231623"/>
    <lineage>
        <taxon>Bacteria</taxon>
        <taxon>Pseudomonadati</taxon>
        <taxon>Pseudomonadota</taxon>
        <taxon>Alphaproteobacteria</taxon>
        <taxon>Acetobacterales</taxon>
        <taxon>Acetobacteraceae</taxon>
        <taxon>Tanticharoenia</taxon>
    </lineage>
</organism>
<comment type="caution">
    <text evidence="1">The sequence shown here is derived from an EMBL/GenBank/DDBJ whole genome shotgun (WGS) entry which is preliminary data.</text>
</comment>
<dbReference type="EMBL" id="BALE01000039">
    <property type="protein sequence ID" value="GAN55163.1"/>
    <property type="molecule type" value="Genomic_DNA"/>
</dbReference>